<sequence>MQMQSCLKRGFEDGLKIKRYSVVVTILLVRLYHRLILPTSDLPPFCELVSKGSLCEYLMNWIFFEKSMFTKIELMDECGAVNVLHLNGG</sequence>
<gene>
    <name evidence="1" type="ORF">AFUS01_LOCUS45817</name>
</gene>
<reference evidence="1" key="1">
    <citation type="submission" date="2021-06" db="EMBL/GenBank/DDBJ databases">
        <authorList>
            <person name="Hodson N. C."/>
            <person name="Mongue J. A."/>
            <person name="Jaron S. K."/>
        </authorList>
    </citation>
    <scope>NUCLEOTIDE SEQUENCE</scope>
</reference>
<protein>
    <submittedName>
        <fullName evidence="1">Uncharacterized protein</fullName>
    </submittedName>
</protein>
<keyword evidence="2" id="KW-1185">Reference proteome</keyword>
<accession>A0A8J2MDA5</accession>
<organism evidence="1 2">
    <name type="scientific">Allacma fusca</name>
    <dbReference type="NCBI Taxonomy" id="39272"/>
    <lineage>
        <taxon>Eukaryota</taxon>
        <taxon>Metazoa</taxon>
        <taxon>Ecdysozoa</taxon>
        <taxon>Arthropoda</taxon>
        <taxon>Hexapoda</taxon>
        <taxon>Collembola</taxon>
        <taxon>Symphypleona</taxon>
        <taxon>Sminthuridae</taxon>
        <taxon>Allacma</taxon>
    </lineage>
</organism>
<dbReference type="Proteomes" id="UP000708208">
    <property type="component" value="Unassembled WGS sequence"/>
</dbReference>
<comment type="caution">
    <text evidence="1">The sequence shown here is derived from an EMBL/GenBank/DDBJ whole genome shotgun (WGS) entry which is preliminary data.</text>
</comment>
<proteinExistence type="predicted"/>
<name>A0A8J2MDA5_9HEXA</name>
<dbReference type="AlphaFoldDB" id="A0A8J2MDA5"/>
<evidence type="ECO:0000313" key="1">
    <source>
        <dbReference type="EMBL" id="CAG7836585.1"/>
    </source>
</evidence>
<evidence type="ECO:0000313" key="2">
    <source>
        <dbReference type="Proteomes" id="UP000708208"/>
    </source>
</evidence>
<dbReference type="EMBL" id="CAJVCH010571082">
    <property type="protein sequence ID" value="CAG7836585.1"/>
    <property type="molecule type" value="Genomic_DNA"/>
</dbReference>